<proteinExistence type="predicted"/>
<dbReference type="Proteomes" id="UP000054632">
    <property type="component" value="Unassembled WGS sequence"/>
</dbReference>
<evidence type="ECO:0000313" key="3">
    <source>
        <dbReference type="EMBL" id="KRZ23226.1"/>
    </source>
</evidence>
<accession>A0A0V1EGK6</accession>
<evidence type="ECO:0000313" key="2">
    <source>
        <dbReference type="EMBL" id="KRY72762.1"/>
    </source>
</evidence>
<dbReference type="AlphaFoldDB" id="A0A0V1EGK6"/>
<evidence type="ECO:0000313" key="1">
    <source>
        <dbReference type="EMBL" id="KRX94107.1"/>
    </source>
</evidence>
<keyword evidence="6" id="KW-1185">Reference proteome</keyword>
<gene>
    <name evidence="2" type="ORF">T4A_4354</name>
    <name evidence="3" type="ORF">T4B_7665</name>
    <name evidence="4" type="ORF">T4C_5203</name>
    <name evidence="1" type="ORF">T4E_4362</name>
</gene>
<dbReference type="EMBL" id="JYDR01000041">
    <property type="protein sequence ID" value="KRY72762.1"/>
    <property type="molecule type" value="Genomic_DNA"/>
</dbReference>
<dbReference type="EMBL" id="JYDV01000088">
    <property type="protein sequence ID" value="KRZ35501.1"/>
    <property type="molecule type" value="Genomic_DNA"/>
</dbReference>
<dbReference type="Proteomes" id="UP000054826">
    <property type="component" value="Unassembled WGS sequence"/>
</dbReference>
<evidence type="ECO:0000313" key="5">
    <source>
        <dbReference type="Proteomes" id="UP000054632"/>
    </source>
</evidence>
<name>A0A0V1EGK6_TRIPS</name>
<reference evidence="5 6" key="1">
    <citation type="submission" date="2015-01" db="EMBL/GenBank/DDBJ databases">
        <title>Evolution of Trichinella species and genotypes.</title>
        <authorList>
            <person name="Korhonen P.K."/>
            <person name="Edoardo P."/>
            <person name="Giuseppe L.R."/>
            <person name="Gasser R.B."/>
        </authorList>
    </citation>
    <scope>NUCLEOTIDE SEQUENCE [LARGE SCALE GENOMIC DNA]</scope>
    <source>
        <strain evidence="2">ISS13</strain>
        <strain evidence="1">ISS141</strain>
        <strain evidence="4">ISS176</strain>
        <strain evidence="3">ISS588</strain>
    </source>
</reference>
<comment type="caution">
    <text evidence="2">The sequence shown here is derived from an EMBL/GenBank/DDBJ whole genome shotgun (WGS) entry which is preliminary data.</text>
</comment>
<dbReference type="Proteomes" id="UP000054805">
    <property type="component" value="Unassembled WGS sequence"/>
</dbReference>
<sequence length="70" mass="8128">MAKSASTMVSDTSVICPLEFVQRRCWRFFCVVGKINWYCVSALFGNVHIRRAILYVLEFVQRLASILVQR</sequence>
<dbReference type="EMBL" id="JYDS01000151">
    <property type="protein sequence ID" value="KRZ23226.1"/>
    <property type="molecule type" value="Genomic_DNA"/>
</dbReference>
<dbReference type="EMBL" id="JYDU01000077">
    <property type="protein sequence ID" value="KRX94107.1"/>
    <property type="molecule type" value="Genomic_DNA"/>
</dbReference>
<dbReference type="Proteomes" id="UP000054815">
    <property type="component" value="Unassembled WGS sequence"/>
</dbReference>
<evidence type="ECO:0000313" key="4">
    <source>
        <dbReference type="EMBL" id="KRZ35501.1"/>
    </source>
</evidence>
<protein>
    <submittedName>
        <fullName evidence="2">Uncharacterized protein</fullName>
    </submittedName>
</protein>
<organism evidence="2 5">
    <name type="scientific">Trichinella pseudospiralis</name>
    <name type="common">Parasitic roundworm</name>
    <dbReference type="NCBI Taxonomy" id="6337"/>
    <lineage>
        <taxon>Eukaryota</taxon>
        <taxon>Metazoa</taxon>
        <taxon>Ecdysozoa</taxon>
        <taxon>Nematoda</taxon>
        <taxon>Enoplea</taxon>
        <taxon>Dorylaimia</taxon>
        <taxon>Trichinellida</taxon>
        <taxon>Trichinellidae</taxon>
        <taxon>Trichinella</taxon>
    </lineage>
</organism>
<evidence type="ECO:0000313" key="6">
    <source>
        <dbReference type="Proteomes" id="UP000054805"/>
    </source>
</evidence>